<dbReference type="EC" id="6.3.4.-" evidence="1"/>
<keyword evidence="3" id="KW-1185">Reference proteome</keyword>
<comment type="caution">
    <text evidence="1">Lacks conserved residue(s) required for the propagation of feature annotation.</text>
</comment>
<evidence type="ECO:0000313" key="2">
    <source>
        <dbReference type="EMBL" id="UUD37194.1"/>
    </source>
</evidence>
<accession>A0ABY5J385</accession>
<dbReference type="NCBIfam" id="NF010192">
    <property type="entry name" value="PRK13671.1"/>
    <property type="match status" value="1"/>
</dbReference>
<keyword evidence="1" id="KW-0963">Cytoplasm</keyword>
<dbReference type="SUPFAM" id="SSF52374">
    <property type="entry name" value="Nucleotidylyl transferase"/>
    <property type="match status" value="1"/>
</dbReference>
<evidence type="ECO:0000313" key="3">
    <source>
        <dbReference type="Proteomes" id="UP001059576"/>
    </source>
</evidence>
<dbReference type="Gene3D" id="3.40.50.620">
    <property type="entry name" value="HUPs"/>
    <property type="match status" value="1"/>
</dbReference>
<keyword evidence="1" id="KW-0436">Ligase</keyword>
<name>A0ABY5J385_9BACT</name>
<comment type="subcellular location">
    <subcellularLocation>
        <location evidence="1">Cytoplasm</location>
    </subcellularLocation>
</comment>
<sequence>MRKPRLGIVVEYNPFHNGHIFQLEYAKKHFPCHDIYLFMSGKYTQRAEINILPFRTRVKIAKKFGVKKVIKLKQKYVIQAAHIFAKHAILMMKKHHINSLLFGSETNDIDVFKKTANVICSEDSNFRATLKSYLKQGFSFPRANNEALKEIFGREFIMPNDILGLEYVKAIYKHKLSIEPFCHKRTNDFHAKIPNGVYASATYIREQLVQGNYEEASKYTPVKLKTKFPKIQDKFKRFKEILRKTDNTDLAQIPLVSEGIENLFKKHIDAKTYEEFIDRCNSKRYTSSRIKRVMLAILLKQFPLRLKIRKFWINFY</sequence>
<dbReference type="EMBL" id="CP101808">
    <property type="protein sequence ID" value="UUD37194.1"/>
    <property type="molecule type" value="Genomic_DNA"/>
</dbReference>
<organism evidence="2 3">
    <name type="scientific">Mycoplasmopsis equigenitalium</name>
    <dbReference type="NCBI Taxonomy" id="114883"/>
    <lineage>
        <taxon>Bacteria</taxon>
        <taxon>Bacillati</taxon>
        <taxon>Mycoplasmatota</taxon>
        <taxon>Mycoplasmoidales</taxon>
        <taxon>Metamycoplasmataceae</taxon>
        <taxon>Mycoplasmopsis</taxon>
    </lineage>
</organism>
<gene>
    <name evidence="1" type="primary">tmcAL</name>
    <name evidence="2" type="ORF">NPA09_01305</name>
</gene>
<dbReference type="InterPro" id="IPR008513">
    <property type="entry name" value="tRNA(Met)_cyd_acetate_ligase"/>
</dbReference>
<dbReference type="PANTHER" id="PTHR37825">
    <property type="entry name" value="TRNA(MET) CYTIDINE ACETATE LIGASE"/>
    <property type="match status" value="1"/>
</dbReference>
<feature type="binding site" evidence="1">
    <location>
        <position position="160"/>
    </location>
    <ligand>
        <name>ATP</name>
        <dbReference type="ChEBI" id="CHEBI:30616"/>
    </ligand>
</feature>
<feature type="binding site" evidence="1">
    <location>
        <begin position="9"/>
        <end position="22"/>
    </location>
    <ligand>
        <name>ATP</name>
        <dbReference type="ChEBI" id="CHEBI:30616"/>
    </ligand>
</feature>
<dbReference type="PANTHER" id="PTHR37825:SF1">
    <property type="entry name" value="TRNA(MET) CYTIDINE ACETATE LIGASE"/>
    <property type="match status" value="1"/>
</dbReference>
<comment type="similarity">
    <text evidence="1">Belongs to the TmcAL family.</text>
</comment>
<comment type="catalytic activity">
    <reaction evidence="1">
        <text>cytidine(34) in elongator tRNA(Met) + acetate + ATP = N(4)-acetylcytidine(34) in elongator tRNA(Met) + AMP + diphosphate</text>
        <dbReference type="Rhea" id="RHEA:58144"/>
        <dbReference type="Rhea" id="RHEA-COMP:10693"/>
        <dbReference type="Rhea" id="RHEA-COMP:10694"/>
        <dbReference type="ChEBI" id="CHEBI:30089"/>
        <dbReference type="ChEBI" id="CHEBI:30616"/>
        <dbReference type="ChEBI" id="CHEBI:33019"/>
        <dbReference type="ChEBI" id="CHEBI:74900"/>
        <dbReference type="ChEBI" id="CHEBI:82748"/>
        <dbReference type="ChEBI" id="CHEBI:456215"/>
    </reaction>
</comment>
<proteinExistence type="inferred from homology"/>
<feature type="binding site" evidence="1">
    <location>
        <position position="185"/>
    </location>
    <ligand>
        <name>ATP</name>
        <dbReference type="ChEBI" id="CHEBI:30616"/>
    </ligand>
</feature>
<dbReference type="Pfam" id="PF05636">
    <property type="entry name" value="HIGH_NTase1"/>
    <property type="match status" value="1"/>
</dbReference>
<dbReference type="HAMAP" id="MF_01539">
    <property type="entry name" value="TmcAL"/>
    <property type="match status" value="1"/>
</dbReference>
<keyword evidence="1" id="KW-0820">tRNA-binding</keyword>
<keyword evidence="1" id="KW-0819">tRNA processing</keyword>
<keyword evidence="1" id="KW-0067">ATP-binding</keyword>
<dbReference type="RefSeq" id="WP_129722030.1">
    <property type="nucleotide sequence ID" value="NZ_CP101808.1"/>
</dbReference>
<reference evidence="2" key="1">
    <citation type="submission" date="2022-07" db="EMBL/GenBank/DDBJ databases">
        <title>Complete genome of Mycoplasma equigenitalium type strain T37.</title>
        <authorList>
            <person name="Spergser J."/>
        </authorList>
    </citation>
    <scope>NUCLEOTIDE SEQUENCE</scope>
    <source>
        <strain evidence="2">T37</strain>
    </source>
</reference>
<evidence type="ECO:0000256" key="1">
    <source>
        <dbReference type="HAMAP-Rule" id="MF_01539"/>
    </source>
</evidence>
<comment type="function">
    <text evidence="1">Catalyzes the formation of N(4)-acetylcytidine (ac(4)C) at the wobble position of elongator tRNA(Met), using acetate and ATP as substrates. First activates an acetate ion to form acetyladenylate (Ac-AMP) and then transfers the acetyl group to tRNA to form ac(4)C34.</text>
</comment>
<feature type="binding site" evidence="1">
    <location>
        <position position="103"/>
    </location>
    <ligand>
        <name>ATP</name>
        <dbReference type="ChEBI" id="CHEBI:30616"/>
    </ligand>
</feature>
<protein>
    <recommendedName>
        <fullName evidence="1">tRNA(Met) cytidine acetate ligase</fullName>
        <ecNumber evidence="1">6.3.4.-</ecNumber>
    </recommendedName>
</protein>
<dbReference type="InterPro" id="IPR014729">
    <property type="entry name" value="Rossmann-like_a/b/a_fold"/>
</dbReference>
<keyword evidence="1" id="KW-0547">Nucleotide-binding</keyword>
<keyword evidence="1" id="KW-0694">RNA-binding</keyword>
<dbReference type="Proteomes" id="UP001059576">
    <property type="component" value="Chromosome"/>
</dbReference>